<protein>
    <submittedName>
        <fullName evidence="1">Uncharacterized protein</fullName>
    </submittedName>
</protein>
<sequence>MVFDPLGLHYNHSVPSFISHLQAMISNIHLIQCSVKLPIIQYNLNEFQNEWNKFALYFIALLLFRTTLTINPATK</sequence>
<evidence type="ECO:0000313" key="1">
    <source>
        <dbReference type="EMBL" id="KAH9417628.1"/>
    </source>
</evidence>
<accession>A0ABQ8J502</accession>
<keyword evidence="2" id="KW-1185">Reference proteome</keyword>
<proteinExistence type="predicted"/>
<dbReference type="Proteomes" id="UP000887458">
    <property type="component" value="Unassembled WGS sequence"/>
</dbReference>
<gene>
    <name evidence="1" type="ORF">DERP_010442</name>
</gene>
<reference evidence="1 2" key="2">
    <citation type="journal article" date="2022" name="Mol. Biol. Evol.">
        <title>Comparative Genomics Reveals Insights into the Divergent Evolution of Astigmatic Mites and Household Pest Adaptations.</title>
        <authorList>
            <person name="Xiong Q."/>
            <person name="Wan A.T."/>
            <person name="Liu X."/>
            <person name="Fung C.S."/>
            <person name="Xiao X."/>
            <person name="Malainual N."/>
            <person name="Hou J."/>
            <person name="Wang L."/>
            <person name="Wang M."/>
            <person name="Yang K.Y."/>
            <person name="Cui Y."/>
            <person name="Leung E.L."/>
            <person name="Nong W."/>
            <person name="Shin S.K."/>
            <person name="Au S.W."/>
            <person name="Jeong K.Y."/>
            <person name="Chew F.T."/>
            <person name="Hui J.H."/>
            <person name="Leung T.F."/>
            <person name="Tungtrongchitr A."/>
            <person name="Zhong N."/>
            <person name="Liu Z."/>
            <person name="Tsui S.K."/>
        </authorList>
    </citation>
    <scope>NUCLEOTIDE SEQUENCE [LARGE SCALE GENOMIC DNA]</scope>
    <source>
        <strain evidence="1">Derp</strain>
    </source>
</reference>
<comment type="caution">
    <text evidence="1">The sequence shown here is derived from an EMBL/GenBank/DDBJ whole genome shotgun (WGS) entry which is preliminary data.</text>
</comment>
<name>A0ABQ8J502_DERPT</name>
<organism evidence="1 2">
    <name type="scientific">Dermatophagoides pteronyssinus</name>
    <name type="common">European house dust mite</name>
    <dbReference type="NCBI Taxonomy" id="6956"/>
    <lineage>
        <taxon>Eukaryota</taxon>
        <taxon>Metazoa</taxon>
        <taxon>Ecdysozoa</taxon>
        <taxon>Arthropoda</taxon>
        <taxon>Chelicerata</taxon>
        <taxon>Arachnida</taxon>
        <taxon>Acari</taxon>
        <taxon>Acariformes</taxon>
        <taxon>Sarcoptiformes</taxon>
        <taxon>Astigmata</taxon>
        <taxon>Psoroptidia</taxon>
        <taxon>Analgoidea</taxon>
        <taxon>Pyroglyphidae</taxon>
        <taxon>Dermatophagoidinae</taxon>
        <taxon>Dermatophagoides</taxon>
    </lineage>
</organism>
<dbReference type="EMBL" id="NJHN03000075">
    <property type="protein sequence ID" value="KAH9417628.1"/>
    <property type="molecule type" value="Genomic_DNA"/>
</dbReference>
<reference evidence="1 2" key="1">
    <citation type="journal article" date="2018" name="J. Allergy Clin. Immunol.">
        <title>High-quality assembly of Dermatophagoides pteronyssinus genome and transcriptome reveals a wide range of novel allergens.</title>
        <authorList>
            <person name="Liu X.Y."/>
            <person name="Yang K.Y."/>
            <person name="Wang M.Q."/>
            <person name="Kwok J.S."/>
            <person name="Zeng X."/>
            <person name="Yang Z."/>
            <person name="Xiao X.J."/>
            <person name="Lau C.P."/>
            <person name="Li Y."/>
            <person name="Huang Z.M."/>
            <person name="Ba J.G."/>
            <person name="Yim A.K."/>
            <person name="Ouyang C.Y."/>
            <person name="Ngai S.M."/>
            <person name="Chan T.F."/>
            <person name="Leung E.L."/>
            <person name="Liu L."/>
            <person name="Liu Z.G."/>
            <person name="Tsui S.K."/>
        </authorList>
    </citation>
    <scope>NUCLEOTIDE SEQUENCE [LARGE SCALE GENOMIC DNA]</scope>
    <source>
        <strain evidence="1">Derp</strain>
    </source>
</reference>
<evidence type="ECO:0000313" key="2">
    <source>
        <dbReference type="Proteomes" id="UP000887458"/>
    </source>
</evidence>